<name>A0A1L9R5J5_ASPWE</name>
<dbReference type="RefSeq" id="XP_040683830.1">
    <property type="nucleotide sequence ID" value="XM_040833652.1"/>
</dbReference>
<dbReference type="AlphaFoldDB" id="A0A1L9R5J5"/>
<dbReference type="EMBL" id="KV878217">
    <property type="protein sequence ID" value="OJJ30153.1"/>
    <property type="molecule type" value="Genomic_DNA"/>
</dbReference>
<keyword evidence="3" id="KW-1185">Reference proteome</keyword>
<sequence>MKFLILIIIALWCALPGARADPPAENCQSYLKCRAVHKGKVDIDGITFTQYCNEALPKGTVRYKTDDLGYQDCLYACSHDNHCQGLNWFPNGPSPPCVMYRTYRDKPSTAYSPSPVICAIPAHRR</sequence>
<evidence type="ECO:0000313" key="3">
    <source>
        <dbReference type="Proteomes" id="UP000184383"/>
    </source>
</evidence>
<evidence type="ECO:0000313" key="2">
    <source>
        <dbReference type="EMBL" id="OJJ30153.1"/>
    </source>
</evidence>
<dbReference type="VEuPathDB" id="FungiDB:ASPWEDRAFT_32362"/>
<dbReference type="GeneID" id="63749500"/>
<keyword evidence="1" id="KW-0732">Signal</keyword>
<reference evidence="3" key="1">
    <citation type="journal article" date="2017" name="Genome Biol.">
        <title>Comparative genomics reveals high biological diversity and specific adaptations in the industrially and medically important fungal genus Aspergillus.</title>
        <authorList>
            <person name="de Vries R.P."/>
            <person name="Riley R."/>
            <person name="Wiebenga A."/>
            <person name="Aguilar-Osorio G."/>
            <person name="Amillis S."/>
            <person name="Uchima C.A."/>
            <person name="Anderluh G."/>
            <person name="Asadollahi M."/>
            <person name="Askin M."/>
            <person name="Barry K."/>
            <person name="Battaglia E."/>
            <person name="Bayram O."/>
            <person name="Benocci T."/>
            <person name="Braus-Stromeyer S.A."/>
            <person name="Caldana C."/>
            <person name="Canovas D."/>
            <person name="Cerqueira G.C."/>
            <person name="Chen F."/>
            <person name="Chen W."/>
            <person name="Choi C."/>
            <person name="Clum A."/>
            <person name="Dos Santos R.A."/>
            <person name="Damasio A.R."/>
            <person name="Diallinas G."/>
            <person name="Emri T."/>
            <person name="Fekete E."/>
            <person name="Flipphi M."/>
            <person name="Freyberg S."/>
            <person name="Gallo A."/>
            <person name="Gournas C."/>
            <person name="Habgood R."/>
            <person name="Hainaut M."/>
            <person name="Harispe M.L."/>
            <person name="Henrissat B."/>
            <person name="Hilden K.S."/>
            <person name="Hope R."/>
            <person name="Hossain A."/>
            <person name="Karabika E."/>
            <person name="Karaffa L."/>
            <person name="Karanyi Z."/>
            <person name="Krasevec N."/>
            <person name="Kuo A."/>
            <person name="Kusch H."/>
            <person name="LaButti K."/>
            <person name="Lagendijk E.L."/>
            <person name="Lapidus A."/>
            <person name="Levasseur A."/>
            <person name="Lindquist E."/>
            <person name="Lipzen A."/>
            <person name="Logrieco A.F."/>
            <person name="MacCabe A."/>
            <person name="Maekelae M.R."/>
            <person name="Malavazi I."/>
            <person name="Melin P."/>
            <person name="Meyer V."/>
            <person name="Mielnichuk N."/>
            <person name="Miskei M."/>
            <person name="Molnar A.P."/>
            <person name="Mule G."/>
            <person name="Ngan C.Y."/>
            <person name="Orejas M."/>
            <person name="Orosz E."/>
            <person name="Ouedraogo J.P."/>
            <person name="Overkamp K.M."/>
            <person name="Park H.-S."/>
            <person name="Perrone G."/>
            <person name="Piumi F."/>
            <person name="Punt P.J."/>
            <person name="Ram A.F."/>
            <person name="Ramon A."/>
            <person name="Rauscher S."/>
            <person name="Record E."/>
            <person name="Riano-Pachon D.M."/>
            <person name="Robert V."/>
            <person name="Roehrig J."/>
            <person name="Ruller R."/>
            <person name="Salamov A."/>
            <person name="Salih N.S."/>
            <person name="Samson R.A."/>
            <person name="Sandor E."/>
            <person name="Sanguinetti M."/>
            <person name="Schuetze T."/>
            <person name="Sepcic K."/>
            <person name="Shelest E."/>
            <person name="Sherlock G."/>
            <person name="Sophianopoulou V."/>
            <person name="Squina F.M."/>
            <person name="Sun H."/>
            <person name="Susca A."/>
            <person name="Todd R.B."/>
            <person name="Tsang A."/>
            <person name="Unkles S.E."/>
            <person name="van de Wiele N."/>
            <person name="van Rossen-Uffink D."/>
            <person name="Oliveira J.V."/>
            <person name="Vesth T.C."/>
            <person name="Visser J."/>
            <person name="Yu J.-H."/>
            <person name="Zhou M."/>
            <person name="Andersen M.R."/>
            <person name="Archer D.B."/>
            <person name="Baker S.E."/>
            <person name="Benoit I."/>
            <person name="Brakhage A.A."/>
            <person name="Braus G.H."/>
            <person name="Fischer R."/>
            <person name="Frisvad J.C."/>
            <person name="Goldman G.H."/>
            <person name="Houbraken J."/>
            <person name="Oakley B."/>
            <person name="Pocsi I."/>
            <person name="Scazzocchio C."/>
            <person name="Seiboth B."/>
            <person name="vanKuyk P.A."/>
            <person name="Wortman J."/>
            <person name="Dyer P.S."/>
            <person name="Grigoriev I.V."/>
        </authorList>
    </citation>
    <scope>NUCLEOTIDE SEQUENCE [LARGE SCALE GENOMIC DNA]</scope>
    <source>
        <strain evidence="3">DTO 134E9</strain>
    </source>
</reference>
<accession>A0A1L9R5J5</accession>
<evidence type="ECO:0008006" key="4">
    <source>
        <dbReference type="Google" id="ProtNLM"/>
    </source>
</evidence>
<protein>
    <recommendedName>
        <fullName evidence="4">Apple domain-containing protein</fullName>
    </recommendedName>
</protein>
<dbReference type="Proteomes" id="UP000184383">
    <property type="component" value="Unassembled WGS sequence"/>
</dbReference>
<organism evidence="2 3">
    <name type="scientific">Aspergillus wentii DTO 134E9</name>
    <dbReference type="NCBI Taxonomy" id="1073089"/>
    <lineage>
        <taxon>Eukaryota</taxon>
        <taxon>Fungi</taxon>
        <taxon>Dikarya</taxon>
        <taxon>Ascomycota</taxon>
        <taxon>Pezizomycotina</taxon>
        <taxon>Eurotiomycetes</taxon>
        <taxon>Eurotiomycetidae</taxon>
        <taxon>Eurotiales</taxon>
        <taxon>Aspergillaceae</taxon>
        <taxon>Aspergillus</taxon>
        <taxon>Aspergillus subgen. Cremei</taxon>
    </lineage>
</organism>
<feature type="signal peptide" evidence="1">
    <location>
        <begin position="1"/>
        <end position="20"/>
    </location>
</feature>
<evidence type="ECO:0000256" key="1">
    <source>
        <dbReference type="SAM" id="SignalP"/>
    </source>
</evidence>
<gene>
    <name evidence="2" type="ORF">ASPWEDRAFT_32362</name>
</gene>
<proteinExistence type="predicted"/>
<feature type="chain" id="PRO_5009887428" description="Apple domain-containing protein" evidence="1">
    <location>
        <begin position="21"/>
        <end position="125"/>
    </location>
</feature>